<keyword evidence="2" id="KW-0732">Signal</keyword>
<dbReference type="RefSeq" id="WP_223674544.1">
    <property type="nucleotide sequence ID" value="NZ_JAINZW010000001.1"/>
</dbReference>
<proteinExistence type="predicted"/>
<dbReference type="Proteomes" id="UP001430954">
    <property type="component" value="Unassembled WGS sequence"/>
</dbReference>
<dbReference type="PROSITE" id="PS51257">
    <property type="entry name" value="PROKAR_LIPOPROTEIN"/>
    <property type="match status" value="1"/>
</dbReference>
<reference evidence="3 4" key="1">
    <citation type="submission" date="2021-09" db="EMBL/GenBank/DDBJ databases">
        <title>Lysobacter sp. 13A isolated from the river sediment.</title>
        <authorList>
            <person name="Liu H."/>
            <person name="Li S."/>
            <person name="Mao S."/>
        </authorList>
    </citation>
    <scope>NUCLEOTIDE SEQUENCE [LARGE SCALE GENOMIC DNA]</scope>
    <source>
        <strain evidence="3 4">13A</strain>
    </source>
</reference>
<feature type="chain" id="PRO_5045409913" evidence="2">
    <location>
        <begin position="20"/>
        <end position="214"/>
    </location>
</feature>
<sequence length="214" mass="22203">MRHALSIAVLLTLSLAACTGEREGPSDTAGDPAAPPAMDAPAVADQPSEDIPPATAPTPVPPVAEGTFAARMDGVAGARFGMTADEVRAVWGGELQGNPAEGQECFHLSPAGQSTPAQFALMFGDGRLVRYSAESPDRVAPGGGRRGMAADDIRAMYDGRVEASPHKYTDGHYLRVTGQDGSAAVIVFETDAEGTVTEWRVGLAPYVDYVEGCA</sequence>
<evidence type="ECO:0000256" key="1">
    <source>
        <dbReference type="SAM" id="MobiDB-lite"/>
    </source>
</evidence>
<evidence type="ECO:0000313" key="3">
    <source>
        <dbReference type="EMBL" id="MBZ4038355.1"/>
    </source>
</evidence>
<protein>
    <submittedName>
        <fullName evidence="3">Lectin</fullName>
    </submittedName>
</protein>
<evidence type="ECO:0000313" key="4">
    <source>
        <dbReference type="Proteomes" id="UP001430954"/>
    </source>
</evidence>
<accession>A0ABS7T3A5</accession>
<keyword evidence="4" id="KW-1185">Reference proteome</keyword>
<feature type="region of interest" description="Disordered" evidence="1">
    <location>
        <begin position="20"/>
        <end position="59"/>
    </location>
</feature>
<feature type="compositionally biased region" description="Low complexity" evidence="1">
    <location>
        <begin position="26"/>
        <end position="46"/>
    </location>
</feature>
<feature type="signal peptide" evidence="2">
    <location>
        <begin position="1"/>
        <end position="19"/>
    </location>
</feature>
<gene>
    <name evidence="3" type="ORF">K6753_02235</name>
</gene>
<dbReference type="EMBL" id="JAINZW010000001">
    <property type="protein sequence ID" value="MBZ4038355.1"/>
    <property type="molecule type" value="Genomic_DNA"/>
</dbReference>
<comment type="caution">
    <text evidence="3">The sequence shown here is derived from an EMBL/GenBank/DDBJ whole genome shotgun (WGS) entry which is preliminary data.</text>
</comment>
<evidence type="ECO:0000256" key="2">
    <source>
        <dbReference type="SAM" id="SignalP"/>
    </source>
</evidence>
<name>A0ABS7T3A5_9GAMM</name>
<organism evidence="3 4">
    <name type="scientific">Novilysobacter selenitireducens</name>
    <dbReference type="NCBI Taxonomy" id="2872639"/>
    <lineage>
        <taxon>Bacteria</taxon>
        <taxon>Pseudomonadati</taxon>
        <taxon>Pseudomonadota</taxon>
        <taxon>Gammaproteobacteria</taxon>
        <taxon>Lysobacterales</taxon>
        <taxon>Lysobacteraceae</taxon>
        <taxon>Novilysobacter</taxon>
    </lineage>
</organism>